<gene>
    <name evidence="1" type="ORF">Tci_059992</name>
</gene>
<proteinExistence type="predicted"/>
<dbReference type="InterPro" id="IPR006912">
    <property type="entry name" value="Harbinger_derived_prot"/>
</dbReference>
<dbReference type="PANTHER" id="PTHR47150:SF5">
    <property type="entry name" value="OS07G0546750 PROTEIN"/>
    <property type="match status" value="1"/>
</dbReference>
<dbReference type="PANTHER" id="PTHR47150">
    <property type="entry name" value="OS12G0169200 PROTEIN"/>
    <property type="match status" value="1"/>
</dbReference>
<name>A0A6L2NTX0_TANCI</name>
<reference evidence="1" key="1">
    <citation type="journal article" date="2019" name="Sci. Rep.">
        <title>Draft genome of Tanacetum cinerariifolium, the natural source of mosquito coil.</title>
        <authorList>
            <person name="Yamashiro T."/>
            <person name="Shiraishi A."/>
            <person name="Satake H."/>
            <person name="Nakayama K."/>
        </authorList>
    </citation>
    <scope>NUCLEOTIDE SEQUENCE</scope>
</reference>
<evidence type="ECO:0000313" key="1">
    <source>
        <dbReference type="EMBL" id="GEU88014.1"/>
    </source>
</evidence>
<accession>A0A6L2NTX0</accession>
<protein>
    <submittedName>
        <fullName evidence="1">Harbinger transposase-derived protein</fullName>
    </submittedName>
</protein>
<organism evidence="1">
    <name type="scientific">Tanacetum cinerariifolium</name>
    <name type="common">Dalmatian daisy</name>
    <name type="synonym">Chrysanthemum cinerariifolium</name>
    <dbReference type="NCBI Taxonomy" id="118510"/>
    <lineage>
        <taxon>Eukaryota</taxon>
        <taxon>Viridiplantae</taxon>
        <taxon>Streptophyta</taxon>
        <taxon>Embryophyta</taxon>
        <taxon>Tracheophyta</taxon>
        <taxon>Spermatophyta</taxon>
        <taxon>Magnoliopsida</taxon>
        <taxon>eudicotyledons</taxon>
        <taxon>Gunneridae</taxon>
        <taxon>Pentapetalae</taxon>
        <taxon>asterids</taxon>
        <taxon>campanulids</taxon>
        <taxon>Asterales</taxon>
        <taxon>Asteraceae</taxon>
        <taxon>Asteroideae</taxon>
        <taxon>Anthemideae</taxon>
        <taxon>Anthemidinae</taxon>
        <taxon>Tanacetum</taxon>
    </lineage>
</organism>
<dbReference type="EMBL" id="BKCJ010009656">
    <property type="protein sequence ID" value="GEU88014.1"/>
    <property type="molecule type" value="Genomic_DNA"/>
</dbReference>
<dbReference type="Pfam" id="PF04827">
    <property type="entry name" value="Plant_tran"/>
    <property type="match status" value="1"/>
</dbReference>
<dbReference type="AlphaFoldDB" id="A0A6L2NTX0"/>
<comment type="caution">
    <text evidence="1">The sequence shown here is derived from an EMBL/GenBank/DDBJ whole genome shotgun (WGS) entry which is preliminary data.</text>
</comment>
<sequence length="270" mass="30462">MLEIANVDTHVLEVASKKDQNHLSGVFGPEFLRKPTITDVERLYAVHENKHGLPGMLESLDCTDWVWFGCPIAHKVQYCRHDHDPDPFILLEAVASQDLWIWHTFFGVANNDINITQRSPLLNDLKLDYKEAISPDWYPEEEHQPDDLIRSDEQRYRIVSNEVDELENGTCAHTSALRIRRGGASVRGNTVRKTCGSESVTNESSSNISNRLRSINRKVVRMRGKGDGSRACMYPGGRKHVGFGVSWDPVDGEAMLGPGQLESVFILTQH</sequence>